<proteinExistence type="predicted"/>
<evidence type="ECO:0000313" key="2">
    <source>
        <dbReference type="Proteomes" id="UP000178851"/>
    </source>
</evidence>
<dbReference type="EMBL" id="MGGI01000038">
    <property type="protein sequence ID" value="OGM23725.1"/>
    <property type="molecule type" value="Genomic_DNA"/>
</dbReference>
<evidence type="ECO:0000313" key="1">
    <source>
        <dbReference type="EMBL" id="OGM23725.1"/>
    </source>
</evidence>
<comment type="caution">
    <text evidence="1">The sequence shown here is derived from an EMBL/GenBank/DDBJ whole genome shotgun (WGS) entry which is preliminary data.</text>
</comment>
<sequence length="82" mass="9192">MKHNRLWGAFEQVVFRIIPGEEQHGVIADIAPLPETERLGHDQEVLIDLGENRSQVVLGQSEDPRIQVGAPVGLKGIFWRPT</sequence>
<protein>
    <submittedName>
        <fullName evidence="1">Uncharacterized protein</fullName>
    </submittedName>
</protein>
<dbReference type="AlphaFoldDB" id="A0A1F7YB09"/>
<gene>
    <name evidence="1" type="ORF">A2627_02120</name>
</gene>
<dbReference type="Proteomes" id="UP000178851">
    <property type="component" value="Unassembled WGS sequence"/>
</dbReference>
<accession>A0A1F7YB09</accession>
<name>A0A1F7YB09_9BACT</name>
<organism evidence="1 2">
    <name type="scientific">Candidatus Woesebacteria bacterium RIFCSPHIGHO2_01_FULL_39_28</name>
    <dbReference type="NCBI Taxonomy" id="1802496"/>
    <lineage>
        <taxon>Bacteria</taxon>
        <taxon>Candidatus Woeseibacteriota</taxon>
    </lineage>
</organism>
<reference evidence="1 2" key="1">
    <citation type="journal article" date="2016" name="Nat. Commun.">
        <title>Thousands of microbial genomes shed light on interconnected biogeochemical processes in an aquifer system.</title>
        <authorList>
            <person name="Anantharaman K."/>
            <person name="Brown C.T."/>
            <person name="Hug L.A."/>
            <person name="Sharon I."/>
            <person name="Castelle C.J."/>
            <person name="Probst A.J."/>
            <person name="Thomas B.C."/>
            <person name="Singh A."/>
            <person name="Wilkins M.J."/>
            <person name="Karaoz U."/>
            <person name="Brodie E.L."/>
            <person name="Williams K.H."/>
            <person name="Hubbard S.S."/>
            <person name="Banfield J.F."/>
        </authorList>
    </citation>
    <scope>NUCLEOTIDE SEQUENCE [LARGE SCALE GENOMIC DNA]</scope>
</reference>